<sequence>MDMVLTSRWEEPLVEFLCSHDEPVLSAGIVDKAGAMPFLGREAGAVPEDQEELERFLTGLRSDRVVHGFNHPCIHNARILRQVGGYDSRFLTGMQCFEDDSLLLGYYYYYGTKAGWHPKVNCNSVVYHAVALQRLDLKDSIMPNYNGLVKQYGAMGLKSLSLLHASPWHRRFFGDRFQNL</sequence>
<name>A0A645HAD9_9ZZZZ</name>
<dbReference type="AlphaFoldDB" id="A0A645HAD9"/>
<organism evidence="1">
    <name type="scientific">bioreactor metagenome</name>
    <dbReference type="NCBI Taxonomy" id="1076179"/>
    <lineage>
        <taxon>unclassified sequences</taxon>
        <taxon>metagenomes</taxon>
        <taxon>ecological metagenomes</taxon>
    </lineage>
</organism>
<accession>A0A645HAD9</accession>
<evidence type="ECO:0000313" key="1">
    <source>
        <dbReference type="EMBL" id="MPN35332.1"/>
    </source>
</evidence>
<comment type="caution">
    <text evidence="1">The sequence shown here is derived from an EMBL/GenBank/DDBJ whole genome shotgun (WGS) entry which is preliminary data.</text>
</comment>
<proteinExistence type="predicted"/>
<protein>
    <submittedName>
        <fullName evidence="1">Uncharacterized protein</fullName>
    </submittedName>
</protein>
<gene>
    <name evidence="1" type="ORF">SDC9_182829</name>
</gene>
<dbReference type="EMBL" id="VSSQ01088847">
    <property type="protein sequence ID" value="MPN35332.1"/>
    <property type="molecule type" value="Genomic_DNA"/>
</dbReference>
<reference evidence="1" key="1">
    <citation type="submission" date="2019-08" db="EMBL/GenBank/DDBJ databases">
        <authorList>
            <person name="Kucharzyk K."/>
            <person name="Murdoch R.W."/>
            <person name="Higgins S."/>
            <person name="Loffler F."/>
        </authorList>
    </citation>
    <scope>NUCLEOTIDE SEQUENCE</scope>
</reference>